<evidence type="ECO:0000256" key="5">
    <source>
        <dbReference type="ARBA" id="ARBA00022496"/>
    </source>
</evidence>
<keyword evidence="13 14" id="KW-0998">Cell outer membrane</keyword>
<feature type="domain" description="TonB-dependent receptor plug" evidence="19">
    <location>
        <begin position="101"/>
        <end position="197"/>
    </location>
</feature>
<dbReference type="SUPFAM" id="SSF56935">
    <property type="entry name" value="Porins"/>
    <property type="match status" value="1"/>
</dbReference>
<protein>
    <submittedName>
        <fullName evidence="20">TonB-dependent receptor</fullName>
    </submittedName>
</protein>
<keyword evidence="12 20" id="KW-0675">Receptor</keyword>
<evidence type="ECO:0000256" key="16">
    <source>
        <dbReference type="RuleBase" id="RU003357"/>
    </source>
</evidence>
<keyword evidence="6 14" id="KW-0812">Transmembrane</keyword>
<feature type="short sequence motif" description="TonB C-terminal box" evidence="15">
    <location>
        <begin position="731"/>
        <end position="748"/>
    </location>
</feature>
<evidence type="ECO:0000259" key="18">
    <source>
        <dbReference type="Pfam" id="PF00593"/>
    </source>
</evidence>
<evidence type="ECO:0000256" key="11">
    <source>
        <dbReference type="ARBA" id="ARBA00023136"/>
    </source>
</evidence>
<dbReference type="InterPro" id="IPR000531">
    <property type="entry name" value="Beta-barrel_TonB"/>
</dbReference>
<dbReference type="PROSITE" id="PS01156">
    <property type="entry name" value="TONB_DEPENDENT_REC_2"/>
    <property type="match status" value="1"/>
</dbReference>
<gene>
    <name evidence="20" type="ORF">WG219_00455</name>
</gene>
<evidence type="ECO:0000256" key="7">
    <source>
        <dbReference type="ARBA" id="ARBA00022729"/>
    </source>
</evidence>
<keyword evidence="11 14" id="KW-0472">Membrane</keyword>
<dbReference type="InterPro" id="IPR036942">
    <property type="entry name" value="Beta-barrel_TonB_sf"/>
</dbReference>
<dbReference type="Pfam" id="PF00593">
    <property type="entry name" value="TonB_dep_Rec_b-barrel"/>
    <property type="match status" value="1"/>
</dbReference>
<name>A0ABZ2RPB5_ECTME</name>
<evidence type="ECO:0000259" key="19">
    <source>
        <dbReference type="Pfam" id="PF07715"/>
    </source>
</evidence>
<keyword evidence="4 14" id="KW-1134">Transmembrane beta strand</keyword>
<reference evidence="20 21" key="1">
    <citation type="submission" date="2024-03" db="EMBL/GenBank/DDBJ databases">
        <title>Complete genome of BD2.</title>
        <authorList>
            <person name="Cao G."/>
        </authorList>
    </citation>
    <scope>NUCLEOTIDE SEQUENCE [LARGE SCALE GENOMIC DNA]</scope>
    <source>
        <strain evidence="20 21">BD2</strain>
    </source>
</reference>
<dbReference type="PANTHER" id="PTHR32552:SF82">
    <property type="entry name" value="FCUA PROTEIN"/>
    <property type="match status" value="1"/>
</dbReference>
<organism evidence="20 21">
    <name type="scientific">Ectopseudomonas mendocina</name>
    <name type="common">Pseudomonas mendocina</name>
    <dbReference type="NCBI Taxonomy" id="300"/>
    <lineage>
        <taxon>Bacteria</taxon>
        <taxon>Pseudomonadati</taxon>
        <taxon>Pseudomonadota</taxon>
        <taxon>Gammaproteobacteria</taxon>
        <taxon>Pseudomonadales</taxon>
        <taxon>Pseudomonadaceae</taxon>
        <taxon>Ectopseudomonas</taxon>
    </lineage>
</organism>
<keyword evidence="9" id="KW-0406">Ion transport</keyword>
<feature type="domain" description="TonB-dependent receptor-like beta-barrel" evidence="18">
    <location>
        <begin position="314"/>
        <end position="712"/>
    </location>
</feature>
<keyword evidence="5" id="KW-0410">Iron transport</keyword>
<feature type="signal peptide" evidence="17">
    <location>
        <begin position="1"/>
        <end position="45"/>
    </location>
</feature>
<evidence type="ECO:0000313" key="21">
    <source>
        <dbReference type="Proteomes" id="UP001476583"/>
    </source>
</evidence>
<evidence type="ECO:0000256" key="8">
    <source>
        <dbReference type="ARBA" id="ARBA00023004"/>
    </source>
</evidence>
<evidence type="ECO:0000256" key="9">
    <source>
        <dbReference type="ARBA" id="ARBA00023065"/>
    </source>
</evidence>
<comment type="subcellular location">
    <subcellularLocation>
        <location evidence="1 14">Cell outer membrane</location>
        <topology evidence="1 14">Multi-pass membrane protein</topology>
    </subcellularLocation>
</comment>
<evidence type="ECO:0000256" key="10">
    <source>
        <dbReference type="ARBA" id="ARBA00023077"/>
    </source>
</evidence>
<keyword evidence="10 16" id="KW-0798">TonB box</keyword>
<dbReference type="Proteomes" id="UP001476583">
    <property type="component" value="Chromosome"/>
</dbReference>
<keyword evidence="7 17" id="KW-0732">Signal</keyword>
<dbReference type="CDD" id="cd01347">
    <property type="entry name" value="ligand_gated_channel"/>
    <property type="match status" value="1"/>
</dbReference>
<dbReference type="PROSITE" id="PS52016">
    <property type="entry name" value="TONB_DEPENDENT_REC_3"/>
    <property type="match status" value="1"/>
</dbReference>
<keyword evidence="21" id="KW-1185">Reference proteome</keyword>
<evidence type="ECO:0000256" key="14">
    <source>
        <dbReference type="PROSITE-ProRule" id="PRU01360"/>
    </source>
</evidence>
<evidence type="ECO:0000256" key="4">
    <source>
        <dbReference type="ARBA" id="ARBA00022452"/>
    </source>
</evidence>
<proteinExistence type="inferred from homology"/>
<comment type="similarity">
    <text evidence="2 14 16">Belongs to the TonB-dependent receptor family.</text>
</comment>
<dbReference type="InterPro" id="IPR010917">
    <property type="entry name" value="TonB_rcpt_CS"/>
</dbReference>
<dbReference type="NCBIfam" id="TIGR01783">
    <property type="entry name" value="TonB-siderophor"/>
    <property type="match status" value="1"/>
</dbReference>
<keyword evidence="8" id="KW-0408">Iron</keyword>
<keyword evidence="3 14" id="KW-0813">Transport</keyword>
<evidence type="ECO:0000256" key="1">
    <source>
        <dbReference type="ARBA" id="ARBA00004571"/>
    </source>
</evidence>
<dbReference type="InterPro" id="IPR037066">
    <property type="entry name" value="Plug_dom_sf"/>
</dbReference>
<feature type="chain" id="PRO_5046645989" evidence="17">
    <location>
        <begin position="46"/>
        <end position="748"/>
    </location>
</feature>
<accession>A0ABZ2RPB5</accession>
<dbReference type="EMBL" id="CP148074">
    <property type="protein sequence ID" value="WXL25999.1"/>
    <property type="molecule type" value="Genomic_DNA"/>
</dbReference>
<evidence type="ECO:0000256" key="2">
    <source>
        <dbReference type="ARBA" id="ARBA00009810"/>
    </source>
</evidence>
<dbReference type="InterPro" id="IPR012910">
    <property type="entry name" value="Plug_dom"/>
</dbReference>
<dbReference type="Gene3D" id="2.40.170.20">
    <property type="entry name" value="TonB-dependent receptor, beta-barrel domain"/>
    <property type="match status" value="1"/>
</dbReference>
<dbReference type="InterPro" id="IPR039426">
    <property type="entry name" value="TonB-dep_rcpt-like"/>
</dbReference>
<evidence type="ECO:0000256" key="17">
    <source>
        <dbReference type="SAM" id="SignalP"/>
    </source>
</evidence>
<dbReference type="Pfam" id="PF07715">
    <property type="entry name" value="Plug"/>
    <property type="match status" value="1"/>
</dbReference>
<dbReference type="PANTHER" id="PTHR32552">
    <property type="entry name" value="FERRICHROME IRON RECEPTOR-RELATED"/>
    <property type="match status" value="1"/>
</dbReference>
<evidence type="ECO:0000256" key="12">
    <source>
        <dbReference type="ARBA" id="ARBA00023170"/>
    </source>
</evidence>
<evidence type="ECO:0000256" key="3">
    <source>
        <dbReference type="ARBA" id="ARBA00022448"/>
    </source>
</evidence>
<dbReference type="InterPro" id="IPR010105">
    <property type="entry name" value="TonB_sidphr_rcpt"/>
</dbReference>
<evidence type="ECO:0000256" key="13">
    <source>
        <dbReference type="ARBA" id="ARBA00023237"/>
    </source>
</evidence>
<evidence type="ECO:0000256" key="15">
    <source>
        <dbReference type="PROSITE-ProRule" id="PRU10144"/>
    </source>
</evidence>
<evidence type="ECO:0000313" key="20">
    <source>
        <dbReference type="EMBL" id="WXL25999.1"/>
    </source>
</evidence>
<dbReference type="Gene3D" id="2.170.130.10">
    <property type="entry name" value="TonB-dependent receptor, plug domain"/>
    <property type="match status" value="1"/>
</dbReference>
<evidence type="ECO:0000256" key="6">
    <source>
        <dbReference type="ARBA" id="ARBA00022692"/>
    </source>
</evidence>
<sequence length="748" mass="80891">MSERCQPSARVSSSARTRFTRNTLRTAIHTALLLGLSSSVVPVLAATDDEAAAIVASGGDLELPETQVKGSADAADLPQVYAGGQVATGSKVGLMGNKDFMETPFSTISYTDEYIRNGQAQDISAVIGRTDPSVNVAAKHSIFETFFIRGFPTSSDDVTYNGLVGMAPNMRTSTELAERIEVLKGPSALLNGMPPGGSVAGSVNMVPKRAADEPLTRLTGTYESDGLWGTHADVGRRFGDNNEFGIRYNGVYRKGDTAVDDQDQKMEISSLGLDWRAERFRLSLDMYQQRELLNGANYFGISAISPNVTHIPGPKKGDHSLAPDWSYVRTETDTFLLRGEYDISDNLTAYAAWGQRDGGYNALIARNTLLNNEGDIGVGAIRSIRDGTQKSGEVGLKGTFDTGPVNHSWALAATRFKSEWSFKDGRAPSYIANYDKANYGSKPTFPGYGSITQYTEAELESVALLDTLSFWDDRIQWTLGARHQNIKSANLTGQKVKTSKYDESRLSPATAILFKATDEISLYANYIEGLSQGQSAPTTAENSGEMMSPYRTKQYEIGAKFDLGSFSTSVALFEIKKPSSYLNTATNVYGTYGEQRNRGVEWSFFGEATANLRLMGGISYTKAELTKALDKTTEGNQITGVPKVIAKAGAEYDLDAIPGLTLTAGANYTDGRYVTDDHRLELPSYTVYDIGARYSTKVMAKPVTLSATVQNVTNKAYWLGSYQGGDGTGLSGGLGAPRTLQVSATVDF</sequence>